<evidence type="ECO:0000256" key="1">
    <source>
        <dbReference type="SAM" id="MobiDB-lite"/>
    </source>
</evidence>
<dbReference type="Proteomes" id="UP000001989">
    <property type="component" value="Chromosome"/>
</dbReference>
<keyword evidence="3" id="KW-1185">Reference proteome</keyword>
<feature type="compositionally biased region" description="Basic residues" evidence="1">
    <location>
        <begin position="54"/>
        <end position="63"/>
    </location>
</feature>
<sequence length="63" mass="6836">MTDHRSFALRGQSKMWVRGPFVTMSCDMAVTSALLRMIGAPPPDRPSGTLSHSHVIKGARAGR</sequence>
<protein>
    <submittedName>
        <fullName evidence="2">Uncharacterized protein</fullName>
    </submittedName>
</protein>
<feature type="region of interest" description="Disordered" evidence="1">
    <location>
        <begin position="41"/>
        <end position="63"/>
    </location>
</feature>
<accession>A0A9J9LG17</accession>
<gene>
    <name evidence="2" type="ordered locus">Swit_4240</name>
</gene>
<organism evidence="2 3">
    <name type="scientific">Rhizorhabdus wittichii (strain DSM 6014 / CCUG 31198 / JCM 15750 / NBRC 105917 / EY 4224 / RW1)</name>
    <name type="common">Sphingomonas wittichii</name>
    <dbReference type="NCBI Taxonomy" id="392499"/>
    <lineage>
        <taxon>Bacteria</taxon>
        <taxon>Pseudomonadati</taxon>
        <taxon>Pseudomonadota</taxon>
        <taxon>Alphaproteobacteria</taxon>
        <taxon>Sphingomonadales</taxon>
        <taxon>Sphingomonadaceae</taxon>
        <taxon>Rhizorhabdus</taxon>
    </lineage>
</organism>
<dbReference type="KEGG" id="swi:Swit_4240"/>
<dbReference type="EMBL" id="CP000699">
    <property type="protein sequence ID" value="ABQ70580.1"/>
    <property type="molecule type" value="Genomic_DNA"/>
</dbReference>
<evidence type="ECO:0000313" key="3">
    <source>
        <dbReference type="Proteomes" id="UP000001989"/>
    </source>
</evidence>
<evidence type="ECO:0000313" key="2">
    <source>
        <dbReference type="EMBL" id="ABQ70580.1"/>
    </source>
</evidence>
<proteinExistence type="predicted"/>
<dbReference type="AlphaFoldDB" id="A0A9J9LG17"/>
<name>A0A9J9LG17_RHIWR</name>
<reference evidence="2 3" key="1">
    <citation type="journal article" date="2010" name="J. Bacteriol.">
        <title>Genome sequence of the dioxin-mineralizing bacterium Sphingomonas wittichii RW1.</title>
        <authorList>
            <person name="Miller T.R."/>
            <person name="Delcher A.L."/>
            <person name="Salzberg S.L."/>
            <person name="Saunders E."/>
            <person name="Detter J.C."/>
            <person name="Halden R.U."/>
        </authorList>
    </citation>
    <scope>NUCLEOTIDE SEQUENCE [LARGE SCALE GENOMIC DNA]</scope>
    <source>
        <strain evidence="3">DSM 6014 / CCUG 31198 / JCM 15750 / NBRC 105917 / EY 4224 / RW1</strain>
    </source>
</reference>